<keyword evidence="7" id="KW-1185">Reference proteome</keyword>
<dbReference type="Gene3D" id="2.70.160.11">
    <property type="entry name" value="Hnrnp arginine n-methyltransferase1"/>
    <property type="match status" value="1"/>
</dbReference>
<dbReference type="InterPro" id="IPR036922">
    <property type="entry name" value="Rieske_2Fe-2S_sf"/>
</dbReference>
<keyword evidence="3" id="KW-0408">Iron</keyword>
<comment type="caution">
    <text evidence="6">The sequence shown here is derived from an EMBL/GenBank/DDBJ whole genome shotgun (WGS) entry which is preliminary data.</text>
</comment>
<name>A0ABQ2ZEQ5_9ACTN</name>
<evidence type="ECO:0000313" key="7">
    <source>
        <dbReference type="Proteomes" id="UP000600946"/>
    </source>
</evidence>
<organism evidence="6 7">
    <name type="scientific">Streptomyces xanthochromogenes</name>
    <dbReference type="NCBI Taxonomy" id="67384"/>
    <lineage>
        <taxon>Bacteria</taxon>
        <taxon>Bacillati</taxon>
        <taxon>Actinomycetota</taxon>
        <taxon>Actinomycetes</taxon>
        <taxon>Kitasatosporales</taxon>
        <taxon>Streptomycetaceae</taxon>
        <taxon>Streptomyces</taxon>
    </lineage>
</organism>
<dbReference type="SUPFAM" id="SSF53335">
    <property type="entry name" value="S-adenosyl-L-methionine-dependent methyltransferases"/>
    <property type="match status" value="1"/>
</dbReference>
<dbReference type="Gene3D" id="3.40.50.150">
    <property type="entry name" value="Vaccinia Virus protein VP39"/>
    <property type="match status" value="1"/>
</dbReference>
<proteinExistence type="predicted"/>
<dbReference type="InterPro" id="IPR025799">
    <property type="entry name" value="Arg_MeTrfase"/>
</dbReference>
<dbReference type="PANTHER" id="PTHR11006:SF53">
    <property type="entry name" value="PROTEIN ARGININE N-METHYLTRANSFERASE 3"/>
    <property type="match status" value="1"/>
</dbReference>
<dbReference type="InterPro" id="IPR017941">
    <property type="entry name" value="Rieske_2Fe-2S"/>
</dbReference>
<dbReference type="Gene3D" id="2.102.10.10">
    <property type="entry name" value="Rieske [2Fe-2S] iron-sulphur domain"/>
    <property type="match status" value="1"/>
</dbReference>
<evidence type="ECO:0000259" key="5">
    <source>
        <dbReference type="PROSITE" id="PS51296"/>
    </source>
</evidence>
<feature type="domain" description="Rieske" evidence="5">
    <location>
        <begin position="16"/>
        <end position="87"/>
    </location>
</feature>
<keyword evidence="2" id="KW-0479">Metal-binding</keyword>
<dbReference type="GeneID" id="96288290"/>
<dbReference type="Pfam" id="PF17286">
    <property type="entry name" value="PRMT5_C"/>
    <property type="match status" value="1"/>
</dbReference>
<gene>
    <name evidence="6" type="ORF">GCM10010326_02480</name>
</gene>
<dbReference type="PANTHER" id="PTHR11006">
    <property type="entry name" value="PROTEIN ARGININE N-METHYLTRANSFERASE"/>
    <property type="match status" value="1"/>
</dbReference>
<dbReference type="EMBL" id="BMUU01000001">
    <property type="protein sequence ID" value="GGY14512.1"/>
    <property type="molecule type" value="Genomic_DNA"/>
</dbReference>
<keyword evidence="4" id="KW-0411">Iron-sulfur</keyword>
<dbReference type="Pfam" id="PF00355">
    <property type="entry name" value="Rieske"/>
    <property type="match status" value="1"/>
</dbReference>
<dbReference type="SUPFAM" id="SSF50022">
    <property type="entry name" value="ISP domain"/>
    <property type="match status" value="1"/>
</dbReference>
<accession>A0ABQ2ZEQ5</accession>
<evidence type="ECO:0000256" key="3">
    <source>
        <dbReference type="ARBA" id="ARBA00023004"/>
    </source>
</evidence>
<evidence type="ECO:0000256" key="4">
    <source>
        <dbReference type="ARBA" id="ARBA00023014"/>
    </source>
</evidence>
<dbReference type="PROSITE" id="PS51296">
    <property type="entry name" value="RIESKE"/>
    <property type="match status" value="1"/>
</dbReference>
<evidence type="ECO:0000256" key="1">
    <source>
        <dbReference type="ARBA" id="ARBA00022714"/>
    </source>
</evidence>
<evidence type="ECO:0000256" key="2">
    <source>
        <dbReference type="ARBA" id="ARBA00022723"/>
    </source>
</evidence>
<sequence length="442" mass="48266">MNEAELHELPGDRLRVRVAGKEFVIDAACTHRKGRLVHGFVNSRTLRITCPLHRTGFDLATGCPVAGPAADALTVHRAGVLGQFYEPEQVWLPASEQLLDWDDGFHDLMLGDRLRMDAYRAAITEAVRPGDTVLDLGTGTGILAQWALEAGAARVYGIDLNEKVLDTAAQRLRDAGFGDRFRPLAGHSFDLRLPEPADIVISEILGNLADNENCVAILDDARRRFLRPGGAMLPRTVESYLVPVAAESAHAQLRDGAPQDSGGRAAFAAMLSARGARDAFDLYYDTVIPASTRLAAPRLLRRYGFQDADGVREQDTQYACELVYTVQRDGLFTGFQGYFVATLSDTVALDISGDDIADDGVEGGDAEGGDGRTRTTSDSWKHAYVPVRQAVPVRRGDRIAVTFSRRHLRDTAAGTFGQVYRWKGEVVSGDLTIARFDHTTRP</sequence>
<dbReference type="InterPro" id="IPR041698">
    <property type="entry name" value="Methyltransf_25"/>
</dbReference>
<protein>
    <recommendedName>
        <fullName evidence="5">Rieske domain-containing protein</fullName>
    </recommendedName>
</protein>
<evidence type="ECO:0000313" key="6">
    <source>
        <dbReference type="EMBL" id="GGY14512.1"/>
    </source>
</evidence>
<dbReference type="Proteomes" id="UP000600946">
    <property type="component" value="Unassembled WGS sequence"/>
</dbReference>
<dbReference type="CDD" id="cd02440">
    <property type="entry name" value="AdoMet_MTases"/>
    <property type="match status" value="1"/>
</dbReference>
<keyword evidence="1" id="KW-0001">2Fe-2S</keyword>
<dbReference type="InterPro" id="IPR035248">
    <property type="entry name" value="PRMT5_C"/>
</dbReference>
<dbReference type="RefSeq" id="WP_229892034.1">
    <property type="nucleotide sequence ID" value="NZ_BMUU01000001.1"/>
</dbReference>
<dbReference type="InterPro" id="IPR029063">
    <property type="entry name" value="SAM-dependent_MTases_sf"/>
</dbReference>
<reference evidence="7" key="1">
    <citation type="journal article" date="2019" name="Int. J. Syst. Evol. Microbiol.">
        <title>The Global Catalogue of Microorganisms (GCM) 10K type strain sequencing project: providing services to taxonomists for standard genome sequencing and annotation.</title>
        <authorList>
            <consortium name="The Broad Institute Genomics Platform"/>
            <consortium name="The Broad Institute Genome Sequencing Center for Infectious Disease"/>
            <person name="Wu L."/>
            <person name="Ma J."/>
        </authorList>
    </citation>
    <scope>NUCLEOTIDE SEQUENCE [LARGE SCALE GENOMIC DNA]</scope>
    <source>
        <strain evidence="7">JCM 4594</strain>
    </source>
</reference>
<dbReference type="Pfam" id="PF13649">
    <property type="entry name" value="Methyltransf_25"/>
    <property type="match status" value="1"/>
</dbReference>